<sequence>MTLSIGRTVLYTLSADDAAAITKRRADFAEHRKTDDYRDTGYVAHVGNQVREGDVFPAVVIRVWEAAGSANLHVLLDGTDTFWACSVSEGKGPRTWAWPPRV</sequence>
<reference evidence="1 2" key="1">
    <citation type="submission" date="2016-10" db="EMBL/GenBank/DDBJ databases">
        <authorList>
            <person name="de Groot N.N."/>
        </authorList>
    </citation>
    <scope>NUCLEOTIDE SEQUENCE [LARGE SCALE GENOMIC DNA]</scope>
    <source>
        <strain evidence="1 2">DSM 44908</strain>
    </source>
</reference>
<protein>
    <submittedName>
        <fullName evidence="1">Uncharacterized protein</fullName>
    </submittedName>
</protein>
<evidence type="ECO:0000313" key="1">
    <source>
        <dbReference type="EMBL" id="SFA60744.1"/>
    </source>
</evidence>
<dbReference type="RefSeq" id="WP_068365735.1">
    <property type="nucleotide sequence ID" value="NZ_FOJN01000016.1"/>
</dbReference>
<gene>
    <name evidence="1" type="ORF">SAMN05444374_11612</name>
</gene>
<proteinExistence type="predicted"/>
<accession>A0A1I0U9P3</accession>
<dbReference type="EMBL" id="FOJN01000016">
    <property type="protein sequence ID" value="SFA60744.1"/>
    <property type="molecule type" value="Genomic_DNA"/>
</dbReference>
<dbReference type="Proteomes" id="UP000182054">
    <property type="component" value="Unassembled WGS sequence"/>
</dbReference>
<organism evidence="1 2">
    <name type="scientific">Rhodococcoides kroppenstedtii</name>
    <dbReference type="NCBI Taxonomy" id="293050"/>
    <lineage>
        <taxon>Bacteria</taxon>
        <taxon>Bacillati</taxon>
        <taxon>Actinomycetota</taxon>
        <taxon>Actinomycetes</taxon>
        <taxon>Mycobacteriales</taxon>
        <taxon>Nocardiaceae</taxon>
        <taxon>Rhodococcoides</taxon>
    </lineage>
</organism>
<name>A0A1I0U9P3_9NOCA</name>
<dbReference type="GeneID" id="85487279"/>
<evidence type="ECO:0000313" key="2">
    <source>
        <dbReference type="Proteomes" id="UP000182054"/>
    </source>
</evidence>
<dbReference type="OrthoDB" id="3536267at2"/>
<dbReference type="AlphaFoldDB" id="A0A1I0U9P3"/>